<evidence type="ECO:0000256" key="2">
    <source>
        <dbReference type="ARBA" id="ARBA00023125"/>
    </source>
</evidence>
<dbReference type="EMBL" id="CP036164">
    <property type="protein sequence ID" value="QBF47277.1"/>
    <property type="molecule type" value="Genomic_DNA"/>
</dbReference>
<dbReference type="RefSeq" id="WP_130630469.1">
    <property type="nucleotide sequence ID" value="NZ_CP036164.1"/>
</dbReference>
<evidence type="ECO:0000313" key="6">
    <source>
        <dbReference type="Proteomes" id="UP000290408"/>
    </source>
</evidence>
<dbReference type="CDD" id="cd06170">
    <property type="entry name" value="LuxR_C_like"/>
    <property type="match status" value="1"/>
</dbReference>
<dbReference type="AlphaFoldDB" id="A0A4P6MYN7"/>
<dbReference type="PRINTS" id="PR00038">
    <property type="entry name" value="HTHLUXR"/>
</dbReference>
<feature type="domain" description="HTH luxR-type" evidence="4">
    <location>
        <begin position="128"/>
        <end position="193"/>
    </location>
</feature>
<sequence length="195" mass="20457">MADADESRCQALVAVLGAEPDLEVTTPAATLVEVASTPATDVVVLLGGLDVGQGPLDVLRHPRRRADVAWIVLMHDVGAADELLGSGAHGCVADSSTPLQIGAAIRAAARGEVAETDQPVTGPLVQRVRREVPPLTDREVEVLRLVAAGLGNQEIAEHLYLSLSAVKSHLSHTYGRLGVRHRDAAAAEARRQGLI</sequence>
<reference evidence="5 6" key="1">
    <citation type="submission" date="2019-02" db="EMBL/GenBank/DDBJ databases">
        <title>Genomic data mining of an Antarctic deep-sea actinobacterium, Janibacterlimosus P3-3-X1.</title>
        <authorList>
            <person name="Liao L."/>
            <person name="Chen B."/>
        </authorList>
    </citation>
    <scope>NUCLEOTIDE SEQUENCE [LARGE SCALE GENOMIC DNA]</scope>
    <source>
        <strain evidence="5 6">P3-3-X1</strain>
    </source>
</reference>
<protein>
    <submittedName>
        <fullName evidence="5">Response regulator transcription factor</fullName>
    </submittedName>
</protein>
<dbReference type="KEGG" id="jli:EXU32_14095"/>
<evidence type="ECO:0000256" key="1">
    <source>
        <dbReference type="ARBA" id="ARBA00023015"/>
    </source>
</evidence>
<gene>
    <name evidence="5" type="ORF">EXU32_14095</name>
</gene>
<accession>A0A4P6MYN7</accession>
<dbReference type="PROSITE" id="PS50043">
    <property type="entry name" value="HTH_LUXR_2"/>
    <property type="match status" value="1"/>
</dbReference>
<dbReference type="InterPro" id="IPR016032">
    <property type="entry name" value="Sig_transdc_resp-reg_C-effctor"/>
</dbReference>
<keyword evidence="2" id="KW-0238">DNA-binding</keyword>
<dbReference type="Pfam" id="PF00196">
    <property type="entry name" value="GerE"/>
    <property type="match status" value="1"/>
</dbReference>
<keyword evidence="1" id="KW-0805">Transcription regulation</keyword>
<dbReference type="Proteomes" id="UP000290408">
    <property type="component" value="Chromosome"/>
</dbReference>
<proteinExistence type="predicted"/>
<keyword evidence="6" id="KW-1185">Reference proteome</keyword>
<keyword evidence="3" id="KW-0804">Transcription</keyword>
<dbReference type="STRING" id="1216970.GCA_001570985_01072"/>
<name>A0A4P6MYN7_9MICO</name>
<dbReference type="PANTHER" id="PTHR44688">
    <property type="entry name" value="DNA-BINDING TRANSCRIPTIONAL ACTIVATOR DEVR_DOSR"/>
    <property type="match status" value="1"/>
</dbReference>
<dbReference type="SMART" id="SM00421">
    <property type="entry name" value="HTH_LUXR"/>
    <property type="match status" value="1"/>
</dbReference>
<dbReference type="GO" id="GO:0006355">
    <property type="term" value="P:regulation of DNA-templated transcription"/>
    <property type="evidence" value="ECO:0007669"/>
    <property type="project" value="InterPro"/>
</dbReference>
<evidence type="ECO:0000313" key="5">
    <source>
        <dbReference type="EMBL" id="QBF47277.1"/>
    </source>
</evidence>
<dbReference type="InterPro" id="IPR000792">
    <property type="entry name" value="Tscrpt_reg_LuxR_C"/>
</dbReference>
<evidence type="ECO:0000256" key="3">
    <source>
        <dbReference type="ARBA" id="ARBA00023163"/>
    </source>
</evidence>
<dbReference type="Gene3D" id="3.40.50.2300">
    <property type="match status" value="1"/>
</dbReference>
<dbReference type="GO" id="GO:0003677">
    <property type="term" value="F:DNA binding"/>
    <property type="evidence" value="ECO:0007669"/>
    <property type="project" value="UniProtKB-KW"/>
</dbReference>
<dbReference type="SUPFAM" id="SSF46894">
    <property type="entry name" value="C-terminal effector domain of the bipartite response regulators"/>
    <property type="match status" value="1"/>
</dbReference>
<evidence type="ECO:0000259" key="4">
    <source>
        <dbReference type="PROSITE" id="PS50043"/>
    </source>
</evidence>
<organism evidence="5 6">
    <name type="scientific">Janibacter limosus</name>
    <dbReference type="NCBI Taxonomy" id="53458"/>
    <lineage>
        <taxon>Bacteria</taxon>
        <taxon>Bacillati</taxon>
        <taxon>Actinomycetota</taxon>
        <taxon>Actinomycetes</taxon>
        <taxon>Micrococcales</taxon>
        <taxon>Intrasporangiaceae</taxon>
        <taxon>Janibacter</taxon>
    </lineage>
</organism>
<dbReference type="OrthoDB" id="3171430at2"/>
<dbReference type="PANTHER" id="PTHR44688:SF16">
    <property type="entry name" value="DNA-BINDING TRANSCRIPTIONAL ACTIVATOR DEVR_DOSR"/>
    <property type="match status" value="1"/>
</dbReference>